<dbReference type="AlphaFoldDB" id="X0ZQZ5"/>
<proteinExistence type="predicted"/>
<gene>
    <name evidence="2" type="ORF">S01H1_80869</name>
</gene>
<accession>X0ZQZ5</accession>
<organism evidence="2">
    <name type="scientific">marine sediment metagenome</name>
    <dbReference type="NCBI Taxonomy" id="412755"/>
    <lineage>
        <taxon>unclassified sequences</taxon>
        <taxon>metagenomes</taxon>
        <taxon>ecological metagenomes</taxon>
    </lineage>
</organism>
<sequence length="92" mass="10907">MLQRFFSLVFWSFLTVTSILLYPVALLIWAITAPFDRRKVLLHKFTCFWASLYSWLNPAWPVRIEGRGRIRRGEAYVMVANHLSFLDILVIF</sequence>
<keyword evidence="1" id="KW-0472">Membrane</keyword>
<feature type="transmembrane region" description="Helical" evidence="1">
    <location>
        <begin position="6"/>
        <end position="31"/>
    </location>
</feature>
<keyword evidence="1" id="KW-0812">Transmembrane</keyword>
<dbReference type="EMBL" id="BARS01054656">
    <property type="protein sequence ID" value="GAG50661.1"/>
    <property type="molecule type" value="Genomic_DNA"/>
</dbReference>
<dbReference type="SUPFAM" id="SSF69593">
    <property type="entry name" value="Glycerol-3-phosphate (1)-acyltransferase"/>
    <property type="match status" value="1"/>
</dbReference>
<evidence type="ECO:0008006" key="3">
    <source>
        <dbReference type="Google" id="ProtNLM"/>
    </source>
</evidence>
<comment type="caution">
    <text evidence="2">The sequence shown here is derived from an EMBL/GenBank/DDBJ whole genome shotgun (WGS) entry which is preliminary data.</text>
</comment>
<keyword evidence="1" id="KW-1133">Transmembrane helix</keyword>
<name>X0ZQZ5_9ZZZZ</name>
<reference evidence="2" key="1">
    <citation type="journal article" date="2014" name="Front. Microbiol.">
        <title>High frequency of phylogenetically diverse reductive dehalogenase-homologous genes in deep subseafloor sedimentary metagenomes.</title>
        <authorList>
            <person name="Kawai M."/>
            <person name="Futagami T."/>
            <person name="Toyoda A."/>
            <person name="Takaki Y."/>
            <person name="Nishi S."/>
            <person name="Hori S."/>
            <person name="Arai W."/>
            <person name="Tsubouchi T."/>
            <person name="Morono Y."/>
            <person name="Uchiyama I."/>
            <person name="Ito T."/>
            <person name="Fujiyama A."/>
            <person name="Inagaki F."/>
            <person name="Takami H."/>
        </authorList>
    </citation>
    <scope>NUCLEOTIDE SEQUENCE</scope>
    <source>
        <strain evidence="2">Expedition CK06-06</strain>
    </source>
</reference>
<evidence type="ECO:0000256" key="1">
    <source>
        <dbReference type="SAM" id="Phobius"/>
    </source>
</evidence>
<feature type="non-terminal residue" evidence="2">
    <location>
        <position position="92"/>
    </location>
</feature>
<protein>
    <recommendedName>
        <fullName evidence="3">Phospholipid/glycerol acyltransferase domain-containing protein</fullName>
    </recommendedName>
</protein>
<evidence type="ECO:0000313" key="2">
    <source>
        <dbReference type="EMBL" id="GAG50661.1"/>
    </source>
</evidence>